<dbReference type="Proteomes" id="UP001356704">
    <property type="component" value="Unassembled WGS sequence"/>
</dbReference>
<dbReference type="PANTHER" id="PTHR40590">
    <property type="entry name" value="CYTOPLASMIC PROTEIN-RELATED"/>
    <property type="match status" value="1"/>
</dbReference>
<reference evidence="2 3" key="1">
    <citation type="submission" date="2024-02" db="EMBL/GenBank/DDBJ databases">
        <title>Winogradskyella poriferorum JCM 12885.</title>
        <authorList>
            <person name="Zhang D.-F."/>
            <person name="Fu Z.-Y."/>
        </authorList>
    </citation>
    <scope>NUCLEOTIDE SEQUENCE [LARGE SCALE GENOMIC DNA]</scope>
    <source>
        <strain evidence="2 3">JCM 12885</strain>
    </source>
</reference>
<name>A0ABU7W5S3_9FLAO</name>
<protein>
    <submittedName>
        <fullName evidence="2">TraB/GumN family protein</fullName>
    </submittedName>
</protein>
<evidence type="ECO:0000313" key="3">
    <source>
        <dbReference type="Proteomes" id="UP001356704"/>
    </source>
</evidence>
<organism evidence="2 3">
    <name type="scientific">Winogradskyella poriferorum</name>
    <dbReference type="NCBI Taxonomy" id="307627"/>
    <lineage>
        <taxon>Bacteria</taxon>
        <taxon>Pseudomonadati</taxon>
        <taxon>Bacteroidota</taxon>
        <taxon>Flavobacteriia</taxon>
        <taxon>Flavobacteriales</taxon>
        <taxon>Flavobacteriaceae</taxon>
        <taxon>Winogradskyella</taxon>
    </lineage>
</organism>
<feature type="signal peptide" evidence="1">
    <location>
        <begin position="1"/>
        <end position="20"/>
    </location>
</feature>
<keyword evidence="1" id="KW-0732">Signal</keyword>
<proteinExistence type="predicted"/>
<dbReference type="InterPro" id="IPR047111">
    <property type="entry name" value="YbaP-like"/>
</dbReference>
<gene>
    <name evidence="2" type="ORF">V1468_09900</name>
</gene>
<accession>A0ABU7W5S3</accession>
<dbReference type="PANTHER" id="PTHR40590:SF1">
    <property type="entry name" value="CYTOPLASMIC PROTEIN"/>
    <property type="match status" value="1"/>
</dbReference>
<sequence length="287" mass="32819">MKRILSLLVATTLSVFSITAQELENSTLWKIEGNGLENPSYLFGTIHITCDATLEGDVKKALDETTQIVMELDMDDPNMQMKMMKGMYLKDGKTLKDFVSEEEYKTIDSLFINNMGMSVKMMENIKPFFLSSMFYPKMLDCPMQSFELELTKIAKEQKEEIYGLETIEEQIKVFDNIPLEDQYADLIRMAENNLEDDKDIFAKMLKVYKEENITALLDMMDDDKNKTVSNHQDKLLNERNENWISKIGKYAKDQPTFFGVGAGHLAGDNGVINLLRDAGYTVTAIVE</sequence>
<dbReference type="Pfam" id="PF01963">
    <property type="entry name" value="TraB_PrgY_gumN"/>
    <property type="match status" value="1"/>
</dbReference>
<evidence type="ECO:0000256" key="1">
    <source>
        <dbReference type="SAM" id="SignalP"/>
    </source>
</evidence>
<dbReference type="EMBL" id="JAZHOU010000003">
    <property type="protein sequence ID" value="MEF3079319.1"/>
    <property type="molecule type" value="Genomic_DNA"/>
</dbReference>
<evidence type="ECO:0000313" key="2">
    <source>
        <dbReference type="EMBL" id="MEF3079319.1"/>
    </source>
</evidence>
<keyword evidence="3" id="KW-1185">Reference proteome</keyword>
<dbReference type="RefSeq" id="WP_331810084.1">
    <property type="nucleotide sequence ID" value="NZ_JAZHOU010000003.1"/>
</dbReference>
<comment type="caution">
    <text evidence="2">The sequence shown here is derived from an EMBL/GenBank/DDBJ whole genome shotgun (WGS) entry which is preliminary data.</text>
</comment>
<feature type="chain" id="PRO_5046945585" evidence="1">
    <location>
        <begin position="21"/>
        <end position="287"/>
    </location>
</feature>
<dbReference type="CDD" id="cd14789">
    <property type="entry name" value="Tiki"/>
    <property type="match status" value="1"/>
</dbReference>
<dbReference type="InterPro" id="IPR002816">
    <property type="entry name" value="TraB/PrgY/GumN_fam"/>
</dbReference>